<name>A0ABT4IED0_9ACTO</name>
<dbReference type="RefSeq" id="WP_268918669.1">
    <property type="nucleotide sequence ID" value="NZ_JAPTMY010000055.1"/>
</dbReference>
<organism evidence="1 2">
    <name type="scientific">Actinomyces israelii</name>
    <dbReference type="NCBI Taxonomy" id="1659"/>
    <lineage>
        <taxon>Bacteria</taxon>
        <taxon>Bacillati</taxon>
        <taxon>Actinomycetota</taxon>
        <taxon>Actinomycetes</taxon>
        <taxon>Actinomycetales</taxon>
        <taxon>Actinomycetaceae</taxon>
        <taxon>Actinomyces</taxon>
    </lineage>
</organism>
<proteinExistence type="predicted"/>
<reference evidence="1" key="1">
    <citation type="submission" date="2022-10" db="EMBL/GenBank/DDBJ databases">
        <title>Genome sequence of Actinomyces israelii ATCC 10048.</title>
        <authorList>
            <person name="Watt R.M."/>
            <person name="Tong W.M."/>
        </authorList>
    </citation>
    <scope>NUCLEOTIDE SEQUENCE</scope>
    <source>
        <strain evidence="1">ATCC 10048</strain>
    </source>
</reference>
<protein>
    <submittedName>
        <fullName evidence="1">Uncharacterized protein</fullName>
    </submittedName>
</protein>
<evidence type="ECO:0000313" key="1">
    <source>
        <dbReference type="EMBL" id="MCZ0859473.1"/>
    </source>
</evidence>
<keyword evidence="2" id="KW-1185">Reference proteome</keyword>
<evidence type="ECO:0000313" key="2">
    <source>
        <dbReference type="Proteomes" id="UP001072034"/>
    </source>
</evidence>
<sequence length="41" mass="4164">MDGGRLAGGIQEVVGAPTMALLATGPRNNAVARKPMTSPAW</sequence>
<dbReference type="EMBL" id="JAPTMY010000055">
    <property type="protein sequence ID" value="MCZ0859473.1"/>
    <property type="molecule type" value="Genomic_DNA"/>
</dbReference>
<accession>A0ABT4IED0</accession>
<dbReference type="Proteomes" id="UP001072034">
    <property type="component" value="Unassembled WGS sequence"/>
</dbReference>
<comment type="caution">
    <text evidence="1">The sequence shown here is derived from an EMBL/GenBank/DDBJ whole genome shotgun (WGS) entry which is preliminary data.</text>
</comment>
<gene>
    <name evidence="1" type="ORF">OHJ16_15680</name>
</gene>